<evidence type="ECO:0000256" key="1">
    <source>
        <dbReference type="ARBA" id="ARBA00004141"/>
    </source>
</evidence>
<dbReference type="GO" id="GO:0016020">
    <property type="term" value="C:membrane"/>
    <property type="evidence" value="ECO:0007669"/>
    <property type="project" value="UniProtKB-SubCell"/>
</dbReference>
<dbReference type="VEuPathDB" id="AmoebaDB:ACA1_190060"/>
<keyword evidence="3 6" id="KW-1133">Transmembrane helix</keyword>
<dbReference type="RefSeq" id="XP_004333333.1">
    <property type="nucleotide sequence ID" value="XM_004333285.1"/>
</dbReference>
<feature type="disulfide bond" evidence="5">
    <location>
        <begin position="36"/>
        <end position="45"/>
    </location>
</feature>
<comment type="subcellular location">
    <subcellularLocation>
        <location evidence="1">Membrane</location>
        <topology evidence="1">Multi-pass membrane protein</topology>
    </subcellularLocation>
</comment>
<dbReference type="PROSITE" id="PS50026">
    <property type="entry name" value="EGF_3"/>
    <property type="match status" value="1"/>
</dbReference>
<evidence type="ECO:0000313" key="8">
    <source>
        <dbReference type="EMBL" id="ELR11320.1"/>
    </source>
</evidence>
<keyword evidence="5" id="KW-0245">EGF-like domain</keyword>
<organism evidence="8 9">
    <name type="scientific">Acanthamoeba castellanii (strain ATCC 30010 / Neff)</name>
    <dbReference type="NCBI Taxonomy" id="1257118"/>
    <lineage>
        <taxon>Eukaryota</taxon>
        <taxon>Amoebozoa</taxon>
        <taxon>Discosea</taxon>
        <taxon>Longamoebia</taxon>
        <taxon>Centramoebida</taxon>
        <taxon>Acanthamoebidae</taxon>
        <taxon>Acanthamoeba</taxon>
    </lineage>
</organism>
<dbReference type="GeneID" id="14911745"/>
<evidence type="ECO:0000256" key="5">
    <source>
        <dbReference type="PROSITE-ProRule" id="PRU00076"/>
    </source>
</evidence>
<dbReference type="EMBL" id="KB008154">
    <property type="protein sequence ID" value="ELR11320.1"/>
    <property type="molecule type" value="Genomic_DNA"/>
</dbReference>
<evidence type="ECO:0000256" key="3">
    <source>
        <dbReference type="ARBA" id="ARBA00022989"/>
    </source>
</evidence>
<dbReference type="Pfam" id="PF05154">
    <property type="entry name" value="TM2"/>
    <property type="match status" value="1"/>
</dbReference>
<dbReference type="KEGG" id="acan:ACA1_190060"/>
<comment type="caution">
    <text evidence="5">Lacks conserved residue(s) required for the propagation of feature annotation.</text>
</comment>
<gene>
    <name evidence="8" type="ORF">ACA1_190060</name>
</gene>
<sequence length="172" mass="18652">MLESGDGGGGRCDTDQDCNNNGQCVPIGGQRGVCRCDERYAGAYCQHKRKNKLTAFLLSILLGGLAVDRFYLGYIGLGVVKLFLSVFGFVPACIANWSSTLMGWRRYTLVGDEYATIDSLDGSTGAYLCITAGNCLTCCIALGSVAWWLTDWILILKDVLHDADGHGLYDNM</sequence>
<proteinExistence type="predicted"/>
<protein>
    <submittedName>
        <fullName evidence="8">TM2 domain containing protein</fullName>
    </submittedName>
</protein>
<feature type="transmembrane region" description="Helical" evidence="6">
    <location>
        <begin position="82"/>
        <end position="104"/>
    </location>
</feature>
<accession>L8GDZ4</accession>
<keyword evidence="9" id="KW-1185">Reference proteome</keyword>
<dbReference type="Proteomes" id="UP000011083">
    <property type="component" value="Unassembled WGS sequence"/>
</dbReference>
<evidence type="ECO:0000259" key="7">
    <source>
        <dbReference type="PROSITE" id="PS50026"/>
    </source>
</evidence>
<dbReference type="SUPFAM" id="SSF57196">
    <property type="entry name" value="EGF/Laminin"/>
    <property type="match status" value="1"/>
</dbReference>
<dbReference type="InterPro" id="IPR000742">
    <property type="entry name" value="EGF"/>
</dbReference>
<keyword evidence="5" id="KW-1015">Disulfide bond</keyword>
<name>L8GDZ4_ACACF</name>
<evidence type="ECO:0000256" key="6">
    <source>
        <dbReference type="SAM" id="Phobius"/>
    </source>
</evidence>
<evidence type="ECO:0000256" key="2">
    <source>
        <dbReference type="ARBA" id="ARBA00022692"/>
    </source>
</evidence>
<keyword evidence="2 6" id="KW-0812">Transmembrane</keyword>
<keyword evidence="4 6" id="KW-0472">Membrane</keyword>
<dbReference type="PROSITE" id="PS00022">
    <property type="entry name" value="EGF_1"/>
    <property type="match status" value="1"/>
</dbReference>
<dbReference type="AlphaFoldDB" id="L8GDZ4"/>
<feature type="domain" description="EGF-like" evidence="7">
    <location>
        <begin position="8"/>
        <end position="46"/>
    </location>
</feature>
<feature type="transmembrane region" description="Helical" evidence="6">
    <location>
        <begin position="125"/>
        <end position="149"/>
    </location>
</feature>
<dbReference type="OrthoDB" id="10639579at2759"/>
<dbReference type="InterPro" id="IPR007829">
    <property type="entry name" value="TM2"/>
</dbReference>
<evidence type="ECO:0000256" key="4">
    <source>
        <dbReference type="ARBA" id="ARBA00023136"/>
    </source>
</evidence>
<evidence type="ECO:0000313" key="9">
    <source>
        <dbReference type="Proteomes" id="UP000011083"/>
    </source>
</evidence>
<reference evidence="8 9" key="1">
    <citation type="journal article" date="2013" name="Genome Biol.">
        <title>Genome of Acanthamoeba castellanii highlights extensive lateral gene transfer and early evolution of tyrosine kinase signaling.</title>
        <authorList>
            <person name="Clarke M."/>
            <person name="Lohan A.J."/>
            <person name="Liu B."/>
            <person name="Lagkouvardos I."/>
            <person name="Roy S."/>
            <person name="Zafar N."/>
            <person name="Bertelli C."/>
            <person name="Schilde C."/>
            <person name="Kianianmomeni A."/>
            <person name="Burglin T.R."/>
            <person name="Frech C."/>
            <person name="Turcotte B."/>
            <person name="Kopec K.O."/>
            <person name="Synnott J.M."/>
            <person name="Choo C."/>
            <person name="Paponov I."/>
            <person name="Finkler A."/>
            <person name="Soon Heng Tan C."/>
            <person name="Hutchins A.P."/>
            <person name="Weinmeier T."/>
            <person name="Rattei T."/>
            <person name="Chu J.S."/>
            <person name="Gimenez G."/>
            <person name="Irimia M."/>
            <person name="Rigden D.J."/>
            <person name="Fitzpatrick D.A."/>
            <person name="Lorenzo-Morales J."/>
            <person name="Bateman A."/>
            <person name="Chiu C.H."/>
            <person name="Tang P."/>
            <person name="Hegemann P."/>
            <person name="Fromm H."/>
            <person name="Raoult D."/>
            <person name="Greub G."/>
            <person name="Miranda-Saavedra D."/>
            <person name="Chen N."/>
            <person name="Nash P."/>
            <person name="Ginger M.L."/>
            <person name="Horn M."/>
            <person name="Schaap P."/>
            <person name="Caler L."/>
            <person name="Loftus B."/>
        </authorList>
    </citation>
    <scope>NUCLEOTIDE SEQUENCE [LARGE SCALE GENOMIC DNA]</scope>
    <source>
        <strain evidence="8 9">Neff</strain>
    </source>
</reference>
<feature type="transmembrane region" description="Helical" evidence="6">
    <location>
        <begin position="56"/>
        <end position="76"/>
    </location>
</feature>